<evidence type="ECO:0000313" key="1">
    <source>
        <dbReference type="EMBL" id="GJD46664.1"/>
    </source>
</evidence>
<reference evidence="1 2" key="1">
    <citation type="journal article" date="2021" name="Front. Microbiol.">
        <title>Comprehensive Comparative Genomics and Phenotyping of Methylobacterium Species.</title>
        <authorList>
            <person name="Alessa O."/>
            <person name="Ogura Y."/>
            <person name="Fujitani Y."/>
            <person name="Takami H."/>
            <person name="Hayashi T."/>
            <person name="Sahin N."/>
            <person name="Tani A."/>
        </authorList>
    </citation>
    <scope>NUCLEOTIDE SEQUENCE [LARGE SCALE GENOMIC DNA]</scope>
    <source>
        <strain evidence="1 2">DSM 23679</strain>
    </source>
</reference>
<comment type="caution">
    <text evidence="1">The sequence shown here is derived from an EMBL/GenBank/DDBJ whole genome shotgun (WGS) entry which is preliminary data.</text>
</comment>
<organism evidence="1 2">
    <name type="scientific">Methylobacterium cerastii</name>
    <dbReference type="NCBI Taxonomy" id="932741"/>
    <lineage>
        <taxon>Bacteria</taxon>
        <taxon>Pseudomonadati</taxon>
        <taxon>Pseudomonadota</taxon>
        <taxon>Alphaproteobacteria</taxon>
        <taxon>Hyphomicrobiales</taxon>
        <taxon>Methylobacteriaceae</taxon>
        <taxon>Methylobacterium</taxon>
    </lineage>
</organism>
<accession>A0ABQ4QN80</accession>
<sequence>MSKTEGPVFLIPLEDAKTPPVPRDEVARRYLGRLIALFHREKSEPFIADDKLHRATLKRLDEVVAPPACGPVLAEIGATVGRWLDRQPGGSHILTVVLPPCDENAVIETWASEAGHQVLAPPSRQSLVATEEPILPDMAGSGILVVPRLEDWFLRHRDGLRAVRALLAAIDGLDRPVVVGCNAWAWAYLAKATGADALLPDAVTIKPFDAVRLHGWFVQLSTSEATGAMRFRLPADGEDVLAVDEAGTPRNDYLRKLAGRSLGIPWVAWHLWRRSLRTGDDAGIAEDAKAAISDGEASEQTLWVAALDEYLLPGSDDGAALHALHALLIHGPLTREELLLVLPGVGEPNVLPVLLRAGFLERKGDRFGCRAAAYPAIRDGLEAAGFPAGRV</sequence>
<name>A0ABQ4QN80_9HYPH</name>
<proteinExistence type="predicted"/>
<evidence type="ECO:0000313" key="2">
    <source>
        <dbReference type="Proteomes" id="UP001055117"/>
    </source>
</evidence>
<dbReference type="Proteomes" id="UP001055117">
    <property type="component" value="Unassembled WGS sequence"/>
</dbReference>
<dbReference type="EMBL" id="BPQG01000083">
    <property type="protein sequence ID" value="GJD46664.1"/>
    <property type="molecule type" value="Genomic_DNA"/>
</dbReference>
<keyword evidence="2" id="KW-1185">Reference proteome</keyword>
<protein>
    <submittedName>
        <fullName evidence="1">Uncharacterized protein</fullName>
    </submittedName>
</protein>
<gene>
    <name evidence="1" type="ORF">AFCDBAGC_4547</name>
</gene>